<evidence type="ECO:0000256" key="1">
    <source>
        <dbReference type="ARBA" id="ARBA00000156"/>
    </source>
</evidence>
<dbReference type="GO" id="GO:0005737">
    <property type="term" value="C:cytoplasm"/>
    <property type="evidence" value="ECO:0007669"/>
    <property type="project" value="UniProtKB-ARBA"/>
</dbReference>
<dbReference type="Gene3D" id="1.20.1540.10">
    <property type="entry name" value="Rhomboid-like"/>
    <property type="match status" value="1"/>
</dbReference>
<feature type="transmembrane region" description="Helical" evidence="9">
    <location>
        <begin position="153"/>
        <end position="171"/>
    </location>
</feature>
<evidence type="ECO:0000256" key="8">
    <source>
        <dbReference type="PROSITE-ProRule" id="PRU00176"/>
    </source>
</evidence>
<dbReference type="InterPro" id="IPR035979">
    <property type="entry name" value="RBD_domain_sf"/>
</dbReference>
<keyword evidence="9" id="KW-0720">Serine protease</keyword>
<dbReference type="PANTHER" id="PTHR22936">
    <property type="entry name" value="RHOMBOID-RELATED"/>
    <property type="match status" value="1"/>
</dbReference>
<comment type="function">
    <text evidence="9">Serine protease involved in intramembrane proteolysis.</text>
</comment>
<proteinExistence type="inferred from homology"/>
<dbReference type="GO" id="GO:0003723">
    <property type="term" value="F:RNA binding"/>
    <property type="evidence" value="ECO:0007669"/>
    <property type="project" value="UniProtKB-UniRule"/>
</dbReference>
<dbReference type="HOGENOM" id="CLU_019156_0_0_1"/>
<feature type="domain" description="RRM" evidence="11">
    <location>
        <begin position="371"/>
        <end position="449"/>
    </location>
</feature>
<feature type="compositionally biased region" description="Basic and acidic residues" evidence="10">
    <location>
        <begin position="586"/>
        <end position="605"/>
    </location>
</feature>
<keyword evidence="13" id="KW-1185">Reference proteome</keyword>
<reference evidence="12" key="2">
    <citation type="submission" date="2018-05" db="EMBL/GenBank/DDBJ databases">
        <title>OpunRS2 (Oryza punctata Reference Sequence Version 2).</title>
        <authorList>
            <person name="Zhang J."/>
            <person name="Kudrna D."/>
            <person name="Lee S."/>
            <person name="Talag J."/>
            <person name="Welchert J."/>
            <person name="Wing R.A."/>
        </authorList>
    </citation>
    <scope>NUCLEOTIDE SEQUENCE [LARGE SCALE GENOMIC DNA]</scope>
</reference>
<dbReference type="SUPFAM" id="SSF144091">
    <property type="entry name" value="Rhomboid-like"/>
    <property type="match status" value="1"/>
</dbReference>
<comment type="subcellular location">
    <subcellularLocation>
        <location evidence="2 9">Membrane</location>
        <topology evidence="2 9">Multi-pass membrane protein</topology>
    </subcellularLocation>
</comment>
<evidence type="ECO:0000256" key="7">
    <source>
        <dbReference type="ARBA" id="ARBA00023136"/>
    </source>
</evidence>
<keyword evidence="5 9" id="KW-0378">Hydrolase</keyword>
<evidence type="ECO:0000256" key="3">
    <source>
        <dbReference type="ARBA" id="ARBA00009045"/>
    </source>
</evidence>
<evidence type="ECO:0000256" key="10">
    <source>
        <dbReference type="SAM" id="MobiDB-lite"/>
    </source>
</evidence>
<keyword evidence="8" id="KW-0694">RNA-binding</keyword>
<dbReference type="FunFam" id="1.20.1540.10:FF:000019">
    <property type="entry name" value="RHOMBOID-like protein"/>
    <property type="match status" value="1"/>
</dbReference>
<feature type="transmembrane region" description="Helical" evidence="9">
    <location>
        <begin position="120"/>
        <end position="141"/>
    </location>
</feature>
<organism evidence="12">
    <name type="scientific">Oryza punctata</name>
    <name type="common">Red rice</name>
    <dbReference type="NCBI Taxonomy" id="4537"/>
    <lineage>
        <taxon>Eukaryota</taxon>
        <taxon>Viridiplantae</taxon>
        <taxon>Streptophyta</taxon>
        <taxon>Embryophyta</taxon>
        <taxon>Tracheophyta</taxon>
        <taxon>Spermatophyta</taxon>
        <taxon>Magnoliopsida</taxon>
        <taxon>Liliopsida</taxon>
        <taxon>Poales</taxon>
        <taxon>Poaceae</taxon>
        <taxon>BOP clade</taxon>
        <taxon>Oryzoideae</taxon>
        <taxon>Oryzeae</taxon>
        <taxon>Oryzinae</taxon>
        <taxon>Oryza</taxon>
    </lineage>
</organism>
<feature type="region of interest" description="Disordered" evidence="10">
    <location>
        <begin position="346"/>
        <end position="370"/>
    </location>
</feature>
<dbReference type="PANTHER" id="PTHR22936:SF77">
    <property type="entry name" value="RHOMBOID-LIKE PROTEIN 1"/>
    <property type="match status" value="1"/>
</dbReference>
<dbReference type="GO" id="GO:0006508">
    <property type="term" value="P:proteolysis"/>
    <property type="evidence" value="ECO:0007669"/>
    <property type="project" value="UniProtKB-KW"/>
</dbReference>
<feature type="transmembrane region" description="Helical" evidence="9">
    <location>
        <begin position="230"/>
        <end position="248"/>
    </location>
</feature>
<dbReference type="SMART" id="SM00360">
    <property type="entry name" value="RRM"/>
    <property type="match status" value="1"/>
</dbReference>
<dbReference type="InterPro" id="IPR022764">
    <property type="entry name" value="Peptidase_S54_rhomboid_dom"/>
</dbReference>
<evidence type="ECO:0000256" key="6">
    <source>
        <dbReference type="ARBA" id="ARBA00022989"/>
    </source>
</evidence>
<dbReference type="PROSITE" id="PS50102">
    <property type="entry name" value="RRM"/>
    <property type="match status" value="1"/>
</dbReference>
<evidence type="ECO:0000259" key="11">
    <source>
        <dbReference type="PROSITE" id="PS50102"/>
    </source>
</evidence>
<sequence>MKPSPAANLDVRVERPRPPPVHPHPGTLRARPYYRRWTPWIVAAIALSCVVVFLVSMYVNDCPRRNSGDCAAGFLGRFAFQPLRENPLLGPSSATLLKMGALDVTKVVHGHQGWRLITCIWLHAGVVHLLINMLCLLFIGIRLEQEFGFVRIGLVYLISGLGGSLMSALFIRSSISVGASGALFGLIGSMLSELITNWSLYANKVAALLTLVFVIVVNLALGILPRVDNFAHIGGLISGFLLGFVIFIRPQFAWINQRRVVPGQQPAPVKRKHKAYQYILWLAAAIMLIVGFTVAIVLLFRGYNANDHCSWCHYLSCVPTKRWKCNSSPTYCTVMQQANTLNLTCEGTNKSDEEPQPQQEEKAWQQGKKPSKLTIWRCQGQARPEDVQVPFQKFGPVRDVYLPKDYNTGEPRGFAFVEFAHSSDASKARYHMNRKMLSGREISVAFAVQTRKRPEEMRRIIGARHNSPQRKEERRTNPPEQPKGHDEKRKRRSYTPKYNDRHYADIGCDETPPAPDGERPWALGRSPGPSPPGQSHSRSYSRSHSLHLHDHARSRSCSPAPGRQDHQYASPHRKEHETKSSGQTKGPDDMRRSYIPEYNDCREADNGYDETPPAPDGERSSVLGRSPRPSLPGRSHCHSHSRSRSPELRGHARSRSCSPATGRQYNQSTSPQRREKLQTKSSGQAKEHDENRRSHTPKYNDRRDADNGYDQTPPAPDGERSWALGRSPQPSPPGHALLPQEGEEMTSMLPQRERRSSKQNHHDRLKNMMRSADPTLLNIAIAAMLSSVMMSKSCSYMCLV</sequence>
<dbReference type="EC" id="3.4.21.105" evidence="9"/>
<feature type="compositionally biased region" description="Polar residues" evidence="10">
    <location>
        <begin position="655"/>
        <end position="671"/>
    </location>
</feature>
<feature type="transmembrane region" description="Helical" evidence="9">
    <location>
        <begin position="205"/>
        <end position="224"/>
    </location>
</feature>
<feature type="region of interest" description="Disordered" evidence="10">
    <location>
        <begin position="1"/>
        <end position="25"/>
    </location>
</feature>
<evidence type="ECO:0000313" key="13">
    <source>
        <dbReference type="Proteomes" id="UP000026962"/>
    </source>
</evidence>
<keyword evidence="4 9" id="KW-0812">Transmembrane</keyword>
<dbReference type="InterPro" id="IPR012677">
    <property type="entry name" value="Nucleotide-bd_a/b_plait_sf"/>
</dbReference>
<evidence type="ECO:0000256" key="4">
    <source>
        <dbReference type="ARBA" id="ARBA00022692"/>
    </source>
</evidence>
<protein>
    <recommendedName>
        <fullName evidence="9">RHOMBOID-like protein</fullName>
        <ecNumber evidence="9">3.4.21.105</ecNumber>
    </recommendedName>
</protein>
<feature type="compositionally biased region" description="Basic and acidic residues" evidence="10">
    <location>
        <begin position="349"/>
        <end position="363"/>
    </location>
</feature>
<feature type="transmembrane region" description="Helical" evidence="9">
    <location>
        <begin position="278"/>
        <end position="300"/>
    </location>
</feature>
<keyword evidence="6 9" id="KW-1133">Transmembrane helix</keyword>
<dbReference type="OMA" id="NDCREAD"/>
<name>A0A0E0MIE3_ORYPU</name>
<dbReference type="Gramene" id="OPUNC11G20000.1">
    <property type="protein sequence ID" value="OPUNC11G20000.1"/>
    <property type="gene ID" value="OPUNC11G20000"/>
</dbReference>
<dbReference type="SUPFAM" id="SSF54928">
    <property type="entry name" value="RNA-binding domain, RBD"/>
    <property type="match status" value="1"/>
</dbReference>
<accession>A0A0E0MIE3</accession>
<dbReference type="GO" id="GO:0004252">
    <property type="term" value="F:serine-type endopeptidase activity"/>
    <property type="evidence" value="ECO:0007669"/>
    <property type="project" value="InterPro"/>
</dbReference>
<dbReference type="GO" id="GO:0016020">
    <property type="term" value="C:membrane"/>
    <property type="evidence" value="ECO:0007669"/>
    <property type="project" value="UniProtKB-SubCell"/>
</dbReference>
<evidence type="ECO:0000256" key="2">
    <source>
        <dbReference type="ARBA" id="ARBA00004141"/>
    </source>
</evidence>
<dbReference type="STRING" id="4537.A0A0E0MIE3"/>
<dbReference type="InterPro" id="IPR000504">
    <property type="entry name" value="RRM_dom"/>
</dbReference>
<comment type="catalytic activity">
    <reaction evidence="1 9">
        <text>Cleaves type-1 transmembrane domains using a catalytic dyad composed of serine and histidine that are contributed by different transmembrane domains.</text>
        <dbReference type="EC" id="3.4.21.105"/>
    </reaction>
</comment>
<dbReference type="AlphaFoldDB" id="A0A0E0MIE3"/>
<dbReference type="GO" id="GO:0012505">
    <property type="term" value="C:endomembrane system"/>
    <property type="evidence" value="ECO:0007669"/>
    <property type="project" value="UniProtKB-ARBA"/>
</dbReference>
<dbReference type="InterPro" id="IPR002610">
    <property type="entry name" value="Peptidase_S54_rhomboid-like"/>
</dbReference>
<feature type="region of interest" description="Disordered" evidence="10">
    <location>
        <begin position="450"/>
        <end position="739"/>
    </location>
</feature>
<evidence type="ECO:0000256" key="9">
    <source>
        <dbReference type="RuleBase" id="RU362115"/>
    </source>
</evidence>
<feature type="transmembrane region" description="Helical" evidence="9">
    <location>
        <begin position="177"/>
        <end position="198"/>
    </location>
</feature>
<evidence type="ECO:0000313" key="12">
    <source>
        <dbReference type="EnsemblPlants" id="OPUNC11G20000.1"/>
    </source>
</evidence>
<evidence type="ECO:0000256" key="5">
    <source>
        <dbReference type="ARBA" id="ARBA00022801"/>
    </source>
</evidence>
<feature type="compositionally biased region" description="Basic and acidic residues" evidence="10">
    <location>
        <begin position="685"/>
        <end position="706"/>
    </location>
</feature>
<dbReference type="Pfam" id="PF00076">
    <property type="entry name" value="RRM_1"/>
    <property type="match status" value="1"/>
</dbReference>
<dbReference type="eggNOG" id="KOG2289">
    <property type="taxonomic scope" value="Eukaryota"/>
</dbReference>
<keyword evidence="7 9" id="KW-0472">Membrane</keyword>
<dbReference type="EnsemblPlants" id="OPUNC11G20000.1">
    <property type="protein sequence ID" value="OPUNC11G20000.1"/>
    <property type="gene ID" value="OPUNC11G20000"/>
</dbReference>
<dbReference type="eggNOG" id="KOG0118">
    <property type="taxonomic scope" value="Eukaryota"/>
</dbReference>
<dbReference type="Proteomes" id="UP000026962">
    <property type="component" value="Chromosome 11"/>
</dbReference>
<dbReference type="Pfam" id="PF01694">
    <property type="entry name" value="Rhomboid"/>
    <property type="match status" value="1"/>
</dbReference>
<feature type="transmembrane region" description="Helical" evidence="9">
    <location>
        <begin position="37"/>
        <end position="59"/>
    </location>
</feature>
<keyword evidence="9" id="KW-0645">Protease</keyword>
<reference evidence="12" key="1">
    <citation type="submission" date="2015-04" db="UniProtKB">
        <authorList>
            <consortium name="EnsemblPlants"/>
        </authorList>
    </citation>
    <scope>IDENTIFICATION</scope>
</reference>
<feature type="compositionally biased region" description="Basic and acidic residues" evidence="10">
    <location>
        <begin position="469"/>
        <end position="487"/>
    </location>
</feature>
<dbReference type="Gene3D" id="3.30.70.330">
    <property type="match status" value="1"/>
</dbReference>
<dbReference type="InterPro" id="IPR035952">
    <property type="entry name" value="Rhomboid-like_sf"/>
</dbReference>
<comment type="similarity">
    <text evidence="3 9">Belongs to the peptidase S54 family.</text>
</comment>